<keyword evidence="2" id="KW-1185">Reference proteome</keyword>
<sequence length="79" mass="8829">MKVVEVSIVAGASLGKFSIMEARLIGVAGERLGVKYLSCDELKEKGVIKRANSFNKAEKWLNTKEGLEWAKDAKHYQIF</sequence>
<dbReference type="EMBL" id="CP095074">
    <property type="protein sequence ID" value="UOQ93385.1"/>
    <property type="molecule type" value="Genomic_DNA"/>
</dbReference>
<dbReference type="RefSeq" id="WP_244752985.1">
    <property type="nucleotide sequence ID" value="NZ_CP095074.1"/>
</dbReference>
<proteinExistence type="predicted"/>
<evidence type="ECO:0000313" key="1">
    <source>
        <dbReference type="EMBL" id="UOQ93385.1"/>
    </source>
</evidence>
<organism evidence="1 2">
    <name type="scientific">Halobacillus shinanisalinarum</name>
    <dbReference type="NCBI Taxonomy" id="2932258"/>
    <lineage>
        <taxon>Bacteria</taxon>
        <taxon>Bacillati</taxon>
        <taxon>Bacillota</taxon>
        <taxon>Bacilli</taxon>
        <taxon>Bacillales</taxon>
        <taxon>Bacillaceae</taxon>
        <taxon>Halobacillus</taxon>
    </lineage>
</organism>
<gene>
    <name evidence="1" type="ORF">MUO14_23945</name>
</gene>
<protein>
    <submittedName>
        <fullName evidence="1">Uncharacterized protein</fullName>
    </submittedName>
</protein>
<reference evidence="1 2" key="1">
    <citation type="submission" date="2022-04" db="EMBL/GenBank/DDBJ databases">
        <title>Halobacillus sp. isolated from saltern.</title>
        <authorList>
            <person name="Won M."/>
            <person name="Lee C.-M."/>
            <person name="Woen H.-Y."/>
            <person name="Kwon S.-W."/>
        </authorList>
    </citation>
    <scope>NUCLEOTIDE SEQUENCE [LARGE SCALE GENOMIC DNA]</scope>
    <source>
        <strain evidence="1 2">SSTM10-2</strain>
    </source>
</reference>
<accession>A0ABY4GYV6</accession>
<name>A0ABY4GYV6_9BACI</name>
<evidence type="ECO:0000313" key="2">
    <source>
        <dbReference type="Proteomes" id="UP000831880"/>
    </source>
</evidence>
<dbReference type="Proteomes" id="UP000831880">
    <property type="component" value="Chromosome"/>
</dbReference>